<reference evidence="1" key="1">
    <citation type="journal article" date="2021" name="PeerJ">
        <title>Extensive microbial diversity within the chicken gut microbiome revealed by metagenomics and culture.</title>
        <authorList>
            <person name="Gilroy R."/>
            <person name="Ravi A."/>
            <person name="Getino M."/>
            <person name="Pursley I."/>
            <person name="Horton D.L."/>
            <person name="Alikhan N.F."/>
            <person name="Baker D."/>
            <person name="Gharbi K."/>
            <person name="Hall N."/>
            <person name="Watson M."/>
            <person name="Adriaenssens E.M."/>
            <person name="Foster-Nyarko E."/>
            <person name="Jarju S."/>
            <person name="Secka A."/>
            <person name="Antonio M."/>
            <person name="Oren A."/>
            <person name="Chaudhuri R.R."/>
            <person name="La Ragione R."/>
            <person name="Hildebrand F."/>
            <person name="Pallen M.J."/>
        </authorList>
    </citation>
    <scope>NUCLEOTIDE SEQUENCE</scope>
    <source>
        <strain evidence="1">2239</strain>
    </source>
</reference>
<name>A0A9D1V460_9FIRM</name>
<accession>A0A9D1V460</accession>
<reference evidence="1" key="2">
    <citation type="submission" date="2021-04" db="EMBL/GenBank/DDBJ databases">
        <authorList>
            <person name="Gilroy R."/>
        </authorList>
    </citation>
    <scope>NUCLEOTIDE SEQUENCE</scope>
    <source>
        <strain evidence="1">2239</strain>
    </source>
</reference>
<evidence type="ECO:0000313" key="2">
    <source>
        <dbReference type="Proteomes" id="UP000824193"/>
    </source>
</evidence>
<organism evidence="1 2">
    <name type="scientific">Candidatus Allofournierella pullicola</name>
    <dbReference type="NCBI Taxonomy" id="2838596"/>
    <lineage>
        <taxon>Bacteria</taxon>
        <taxon>Bacillati</taxon>
        <taxon>Bacillota</taxon>
        <taxon>Clostridia</taxon>
        <taxon>Eubacteriales</taxon>
        <taxon>Oscillospiraceae</taxon>
        <taxon>Allofournierella</taxon>
    </lineage>
</organism>
<evidence type="ECO:0000313" key="1">
    <source>
        <dbReference type="EMBL" id="HIX05746.1"/>
    </source>
</evidence>
<protein>
    <submittedName>
        <fullName evidence="1">Uncharacterized protein</fullName>
    </submittedName>
</protein>
<comment type="caution">
    <text evidence="1">The sequence shown here is derived from an EMBL/GenBank/DDBJ whole genome shotgun (WGS) entry which is preliminary data.</text>
</comment>
<dbReference type="Proteomes" id="UP000824193">
    <property type="component" value="Unassembled WGS sequence"/>
</dbReference>
<gene>
    <name evidence="1" type="ORF">H9865_06560</name>
</gene>
<dbReference type="EMBL" id="DXFW01000020">
    <property type="protein sequence ID" value="HIX05746.1"/>
    <property type="molecule type" value="Genomic_DNA"/>
</dbReference>
<proteinExistence type="predicted"/>
<sequence>MSCSTHGSKIDRIQVDYCRTTTVYPRTAKERAHWQSFTRSHSEHLILDRFSGTLELQFELAPGCSVTHKYQLKEQVTELLDCFSVGALFADSYPQTELGVEQTDGEEYLVQDPKRSTAYLITIRYRGNRERRISGSYDKNRLPADYPQFMRPIFSLIQEFSFGEMIFPEVYEKRRRKKGELIYCSVVFDNGLKTYYYRTEDDSLDAGDDVVVPAGSDNHLSIVKIVKVEYFAPADVPFPIEKTKVILRRCTEDDYNEIG</sequence>
<dbReference type="AlphaFoldDB" id="A0A9D1V460"/>